<organism evidence="7 8">
    <name type="scientific">Vibrio hangzhouensis</name>
    <dbReference type="NCBI Taxonomy" id="462991"/>
    <lineage>
        <taxon>Bacteria</taxon>
        <taxon>Pseudomonadati</taxon>
        <taxon>Pseudomonadota</taxon>
        <taxon>Gammaproteobacteria</taxon>
        <taxon>Vibrionales</taxon>
        <taxon>Vibrionaceae</taxon>
        <taxon>Vibrio</taxon>
    </lineage>
</organism>
<feature type="transmembrane region" description="Helical" evidence="6">
    <location>
        <begin position="43"/>
        <end position="66"/>
    </location>
</feature>
<dbReference type="GO" id="GO:0005886">
    <property type="term" value="C:plasma membrane"/>
    <property type="evidence" value="ECO:0007669"/>
    <property type="project" value="UniProtKB-SubCell"/>
</dbReference>
<evidence type="ECO:0000256" key="2">
    <source>
        <dbReference type="ARBA" id="ARBA00022475"/>
    </source>
</evidence>
<protein>
    <submittedName>
        <fullName evidence="7">Membrane protein involved in the export of O-antigen and teichoic acid</fullName>
    </submittedName>
</protein>
<dbReference type="EMBL" id="FNVG01000013">
    <property type="protein sequence ID" value="SEG41204.1"/>
    <property type="molecule type" value="Genomic_DNA"/>
</dbReference>
<dbReference type="RefSeq" id="WP_103880973.1">
    <property type="nucleotide sequence ID" value="NZ_FNVG01000013.1"/>
</dbReference>
<dbReference type="PANTHER" id="PTHR30250">
    <property type="entry name" value="PST FAMILY PREDICTED COLANIC ACID TRANSPORTER"/>
    <property type="match status" value="1"/>
</dbReference>
<keyword evidence="5 6" id="KW-0472">Membrane</keyword>
<evidence type="ECO:0000256" key="6">
    <source>
        <dbReference type="SAM" id="Phobius"/>
    </source>
</evidence>
<dbReference type="PANTHER" id="PTHR30250:SF11">
    <property type="entry name" value="O-ANTIGEN TRANSPORTER-RELATED"/>
    <property type="match status" value="1"/>
</dbReference>
<feature type="transmembrane region" description="Helical" evidence="6">
    <location>
        <begin position="211"/>
        <end position="233"/>
    </location>
</feature>
<comment type="subcellular location">
    <subcellularLocation>
        <location evidence="1">Cell membrane</location>
        <topology evidence="1">Multi-pass membrane protein</topology>
    </subcellularLocation>
</comment>
<dbReference type="AlphaFoldDB" id="A0A1H5ZZ03"/>
<feature type="transmembrane region" description="Helical" evidence="6">
    <location>
        <begin position="430"/>
        <end position="448"/>
    </location>
</feature>
<keyword evidence="4 6" id="KW-1133">Transmembrane helix</keyword>
<feature type="transmembrane region" description="Helical" evidence="6">
    <location>
        <begin position="403"/>
        <end position="424"/>
    </location>
</feature>
<evidence type="ECO:0000256" key="4">
    <source>
        <dbReference type="ARBA" id="ARBA00022989"/>
    </source>
</evidence>
<evidence type="ECO:0000313" key="8">
    <source>
        <dbReference type="Proteomes" id="UP000236721"/>
    </source>
</evidence>
<sequence length="467" mass="51455">MRKALQQSLYYAAGLVLMKGVSFLMLPIVASALDTHDYGALDLWISVLNIGGIIIGFGLIEALYRYAGDAKGEDFNTLNSTATLQQLIIALWAVILSVPVCWLILTTWPSISTIDLVLTLSTLIISAAINMPLTWLRLIDNARLFFVVTSGKAVLQALMTLLFLKWNMGVTGVLLSGLLSSTALATVLIIHQYRTVPIGWDPQVAKQLRHYGIPLIASGILLFAASGAERWILAATLGLDTLAQYALAMQFALIVAFLCEPLTLWWFPKRFQILNEPGGMKKTARIAEGMCHATLWFAMGIACVAPWLIEHWFPPRYHQAAEWIPWLALGMALKQISHTLTTGCYVEKQPRVVLKINAVMAVIAMVTFTISSLIYGLSGVVFCFIGLYTVRAVLFDRASQQRLSLPMSYLPIALHVAWIAGWIAANPSVVAMWLAMVLQSIGLAVWSYSHWTESSDKSIVCQQGAQK</sequence>
<dbReference type="InterPro" id="IPR050833">
    <property type="entry name" value="Poly_Biosynth_Transport"/>
</dbReference>
<reference evidence="8" key="1">
    <citation type="submission" date="2016-10" db="EMBL/GenBank/DDBJ databases">
        <authorList>
            <person name="Varghese N."/>
            <person name="Submissions S."/>
        </authorList>
    </citation>
    <scope>NUCLEOTIDE SEQUENCE [LARGE SCALE GENOMIC DNA]</scope>
    <source>
        <strain evidence="8">CGMCC 1.7062</strain>
    </source>
</reference>
<dbReference type="Pfam" id="PF13440">
    <property type="entry name" value="Polysacc_synt_3"/>
    <property type="match status" value="1"/>
</dbReference>
<feature type="transmembrane region" description="Helical" evidence="6">
    <location>
        <begin position="111"/>
        <end position="132"/>
    </location>
</feature>
<dbReference type="OrthoDB" id="9815248at2"/>
<keyword evidence="3 6" id="KW-0812">Transmembrane</keyword>
<evidence type="ECO:0000256" key="3">
    <source>
        <dbReference type="ARBA" id="ARBA00022692"/>
    </source>
</evidence>
<evidence type="ECO:0000313" key="7">
    <source>
        <dbReference type="EMBL" id="SEG41204.1"/>
    </source>
</evidence>
<evidence type="ECO:0000256" key="5">
    <source>
        <dbReference type="ARBA" id="ARBA00023136"/>
    </source>
</evidence>
<evidence type="ECO:0000256" key="1">
    <source>
        <dbReference type="ARBA" id="ARBA00004651"/>
    </source>
</evidence>
<feature type="transmembrane region" description="Helical" evidence="6">
    <location>
        <begin position="87"/>
        <end position="105"/>
    </location>
</feature>
<feature type="transmembrane region" description="Helical" evidence="6">
    <location>
        <begin position="9"/>
        <end position="31"/>
    </location>
</feature>
<keyword evidence="8" id="KW-1185">Reference proteome</keyword>
<keyword evidence="2" id="KW-1003">Cell membrane</keyword>
<accession>A0A1H5ZZ03</accession>
<feature type="transmembrane region" description="Helical" evidence="6">
    <location>
        <begin position="289"/>
        <end position="309"/>
    </location>
</feature>
<feature type="transmembrane region" description="Helical" evidence="6">
    <location>
        <begin position="170"/>
        <end position="190"/>
    </location>
</feature>
<name>A0A1H5ZZ03_9VIBR</name>
<feature type="transmembrane region" description="Helical" evidence="6">
    <location>
        <begin position="358"/>
        <end position="391"/>
    </location>
</feature>
<dbReference type="Proteomes" id="UP000236721">
    <property type="component" value="Unassembled WGS sequence"/>
</dbReference>
<feature type="transmembrane region" description="Helical" evidence="6">
    <location>
        <begin position="144"/>
        <end position="164"/>
    </location>
</feature>
<feature type="transmembrane region" description="Helical" evidence="6">
    <location>
        <begin position="245"/>
        <end position="268"/>
    </location>
</feature>
<proteinExistence type="predicted"/>
<gene>
    <name evidence="7" type="ORF">SAMN04488244_11375</name>
</gene>